<name>A0A1C6WPY1_PLACE</name>
<proteinExistence type="predicted"/>
<evidence type="ECO:0000313" key="1">
    <source>
        <dbReference type="EMBL" id="SCL91194.1"/>
    </source>
</evidence>
<reference evidence="1" key="1">
    <citation type="submission" date="2016-08" db="EMBL/GenBank/DDBJ databases">
        <authorList>
            <consortium name="Pathogen Informatics"/>
        </authorList>
    </citation>
    <scope>NUCLEOTIDE SEQUENCE</scope>
    <source>
        <strain evidence="1">DS</strain>
    </source>
</reference>
<sequence length="10" mass="1137">MDANLVNTIF</sequence>
<gene>
    <name evidence="1" type="ORF">PCHDS_000538700</name>
</gene>
<dbReference type="EMBL" id="FMIN01000395">
    <property type="protein sequence ID" value="SCL91194.1"/>
    <property type="molecule type" value="Genomic_DNA"/>
</dbReference>
<protein>
    <submittedName>
        <fullName evidence="1">Uncharacterized protein</fullName>
    </submittedName>
</protein>
<organism evidence="1">
    <name type="scientific">Plasmodium chabaudi adami</name>
    <dbReference type="NCBI Taxonomy" id="5826"/>
    <lineage>
        <taxon>Eukaryota</taxon>
        <taxon>Sar</taxon>
        <taxon>Alveolata</taxon>
        <taxon>Apicomplexa</taxon>
        <taxon>Aconoidasida</taxon>
        <taxon>Haemosporida</taxon>
        <taxon>Plasmodiidae</taxon>
        <taxon>Plasmodium</taxon>
        <taxon>Plasmodium (Vinckeia)</taxon>
    </lineage>
</organism>
<accession>A0A1C6WPY1</accession>
<dbReference type="Proteomes" id="UP000507536">
    <property type="component" value="Unassembled WGS sequence"/>
</dbReference>